<protein>
    <recommendedName>
        <fullName evidence="2">J domain-containing protein</fullName>
    </recommendedName>
</protein>
<organism evidence="3 4">
    <name type="scientific">Spizellomyces punctatus (strain DAOM BR117)</name>
    <dbReference type="NCBI Taxonomy" id="645134"/>
    <lineage>
        <taxon>Eukaryota</taxon>
        <taxon>Fungi</taxon>
        <taxon>Fungi incertae sedis</taxon>
        <taxon>Chytridiomycota</taxon>
        <taxon>Chytridiomycota incertae sedis</taxon>
        <taxon>Chytridiomycetes</taxon>
        <taxon>Spizellomycetales</taxon>
        <taxon>Spizellomycetaceae</taxon>
        <taxon>Spizellomyces</taxon>
    </lineage>
</organism>
<dbReference type="eggNOG" id="KOG0550">
    <property type="taxonomic scope" value="Eukaryota"/>
</dbReference>
<dbReference type="InterPro" id="IPR011990">
    <property type="entry name" value="TPR-like_helical_dom_sf"/>
</dbReference>
<dbReference type="OMA" id="KMCLGLD"/>
<dbReference type="InterPro" id="IPR001623">
    <property type="entry name" value="DnaJ_domain"/>
</dbReference>
<dbReference type="GeneID" id="27688491"/>
<dbReference type="PANTHER" id="PTHR44200">
    <property type="entry name" value="DNAJ HOMOLOG SUBFAMILY C MEMBER 7"/>
    <property type="match status" value="1"/>
</dbReference>
<dbReference type="InterPro" id="IPR019734">
    <property type="entry name" value="TPR_rpt"/>
</dbReference>
<dbReference type="AlphaFoldDB" id="A0A0L0HFY7"/>
<dbReference type="Pfam" id="PF00515">
    <property type="entry name" value="TPR_1"/>
    <property type="match status" value="1"/>
</dbReference>
<dbReference type="RefSeq" id="XP_016607743.1">
    <property type="nucleotide sequence ID" value="XM_016753315.1"/>
</dbReference>
<dbReference type="SMART" id="SM00028">
    <property type="entry name" value="TPR"/>
    <property type="match status" value="5"/>
</dbReference>
<dbReference type="SMART" id="SM00271">
    <property type="entry name" value="DnaJ"/>
    <property type="match status" value="1"/>
</dbReference>
<dbReference type="VEuPathDB" id="FungiDB:SPPG_05083"/>
<accession>A0A0L0HFY7</accession>
<proteinExistence type="predicted"/>
<feature type="repeat" description="TPR" evidence="1">
    <location>
        <begin position="23"/>
        <end position="56"/>
    </location>
</feature>
<dbReference type="Gene3D" id="1.25.40.10">
    <property type="entry name" value="Tetratricopeptide repeat domain"/>
    <property type="match status" value="3"/>
</dbReference>
<dbReference type="PANTHER" id="PTHR44200:SF1">
    <property type="entry name" value="DNAJ HOMOLOG SUBFAMILY C MEMBER 7"/>
    <property type="match status" value="1"/>
</dbReference>
<dbReference type="SUPFAM" id="SSF46565">
    <property type="entry name" value="Chaperone J-domain"/>
    <property type="match status" value="1"/>
</dbReference>
<reference evidence="3 4" key="1">
    <citation type="submission" date="2009-08" db="EMBL/GenBank/DDBJ databases">
        <title>The Genome Sequence of Spizellomyces punctatus strain DAOM BR117.</title>
        <authorList>
            <consortium name="The Broad Institute Genome Sequencing Platform"/>
            <person name="Russ C."/>
            <person name="Cuomo C."/>
            <person name="Shea T."/>
            <person name="Young S.K."/>
            <person name="Zeng Q."/>
            <person name="Koehrsen M."/>
            <person name="Haas B."/>
            <person name="Borodovsky M."/>
            <person name="Guigo R."/>
            <person name="Alvarado L."/>
            <person name="Berlin A."/>
            <person name="Bochicchio J."/>
            <person name="Borenstein D."/>
            <person name="Chapman S."/>
            <person name="Chen Z."/>
            <person name="Engels R."/>
            <person name="Freedman E."/>
            <person name="Gellesch M."/>
            <person name="Goldberg J."/>
            <person name="Griggs A."/>
            <person name="Gujja S."/>
            <person name="Heiman D."/>
            <person name="Hepburn T."/>
            <person name="Howarth C."/>
            <person name="Jen D."/>
            <person name="Larson L."/>
            <person name="Lewis B."/>
            <person name="Mehta T."/>
            <person name="Park D."/>
            <person name="Pearson M."/>
            <person name="Roberts A."/>
            <person name="Saif S."/>
            <person name="Shenoy N."/>
            <person name="Sisk P."/>
            <person name="Stolte C."/>
            <person name="Sykes S."/>
            <person name="Thomson T."/>
            <person name="Walk T."/>
            <person name="White J."/>
            <person name="Yandava C."/>
            <person name="Burger G."/>
            <person name="Gray M.W."/>
            <person name="Holland P.W.H."/>
            <person name="King N."/>
            <person name="Lang F.B.F."/>
            <person name="Roger A.J."/>
            <person name="Ruiz-Trillo I."/>
            <person name="Lander E."/>
            <person name="Nusbaum C."/>
        </authorList>
    </citation>
    <scope>NUCLEOTIDE SEQUENCE [LARGE SCALE GENOMIC DNA]</scope>
    <source>
        <strain evidence="3 4">DAOM BR117</strain>
    </source>
</reference>
<dbReference type="SUPFAM" id="SSF48452">
    <property type="entry name" value="TPR-like"/>
    <property type="match status" value="3"/>
</dbReference>
<keyword evidence="4" id="KW-1185">Reference proteome</keyword>
<keyword evidence="1" id="KW-0802">TPR repeat</keyword>
<dbReference type="FunCoup" id="A0A0L0HFY7">
    <property type="interactions" value="710"/>
</dbReference>
<dbReference type="InterPro" id="IPR052758">
    <property type="entry name" value="SRC_co-chaperone"/>
</dbReference>
<dbReference type="Gene3D" id="1.10.287.110">
    <property type="entry name" value="DnaJ domain"/>
    <property type="match status" value="1"/>
</dbReference>
<dbReference type="CDD" id="cd06257">
    <property type="entry name" value="DnaJ"/>
    <property type="match status" value="1"/>
</dbReference>
<dbReference type="PROSITE" id="PS50005">
    <property type="entry name" value="TPR"/>
    <property type="match status" value="3"/>
</dbReference>
<dbReference type="OrthoDB" id="10250354at2759"/>
<feature type="repeat" description="TPR" evidence="1">
    <location>
        <begin position="376"/>
        <end position="409"/>
    </location>
</feature>
<feature type="repeat" description="TPR" evidence="1">
    <location>
        <begin position="280"/>
        <end position="313"/>
    </location>
</feature>
<dbReference type="InParanoid" id="A0A0L0HFY7"/>
<sequence length="584" mass="64628">MTADVMEDVVDLTSEDSEREVRAEAVKARANDFYKKAEYREAADLYTEAIDIRPTTGMYYANRAAALMMLRRYSDALKDCKRAIELDIDNVKAYLRASKCQLHLGQLEDADRMLRQVKVHIKGKSHLQDNAGAVDRDLAIVAKIGSFMAQVHKLIVSKQHKQALTQLEMAMITLDPTLRTSSSSSCTRLSGLDLDTMPMRWRLLRAECLIECRDLEGAAKVTTGVLSADPTNVEAITIRARVMYLQDTKPEAIPKLLMQALSYDPDNKRAKELLKKVRRLDGMKNEGNDAFKAGRYQEALDAYERCLEADDEQGVMKVKVLSNRAIVRSRLSQYDLAARDCTVAIELLEKLSFPGSETSGISPGDLRNSSNSALFSKLYLRRADCYMKLENYEDAVRDYTNAEQLKPTDGDIARALNTARNLLRQSKRKDYYKILGVARSASEVEVKKAYRKLALQCHPDKSAGLSDEEKAIAESRFKEIGEAYTVLSDPRKKHMFDSGMDVDGASASDGYSPFGHGGPPDMDILSQLFGGGMGGMPHGFAHGGSPFGGAQFGGSPFGMGGMPGGMGRGGGQRRSGHQQHYAYF</sequence>
<evidence type="ECO:0000313" key="4">
    <source>
        <dbReference type="Proteomes" id="UP000053201"/>
    </source>
</evidence>
<dbReference type="PROSITE" id="PS50076">
    <property type="entry name" value="DNAJ_2"/>
    <property type="match status" value="1"/>
</dbReference>
<dbReference type="PRINTS" id="PR00625">
    <property type="entry name" value="JDOMAIN"/>
</dbReference>
<evidence type="ECO:0000313" key="3">
    <source>
        <dbReference type="EMBL" id="KNC99703.1"/>
    </source>
</evidence>
<dbReference type="InterPro" id="IPR036869">
    <property type="entry name" value="J_dom_sf"/>
</dbReference>
<dbReference type="Pfam" id="PF14559">
    <property type="entry name" value="TPR_19"/>
    <property type="match status" value="1"/>
</dbReference>
<dbReference type="Proteomes" id="UP000053201">
    <property type="component" value="Unassembled WGS sequence"/>
</dbReference>
<gene>
    <name evidence="3" type="ORF">SPPG_05083</name>
</gene>
<evidence type="ECO:0000256" key="1">
    <source>
        <dbReference type="PROSITE-ProRule" id="PRU00339"/>
    </source>
</evidence>
<dbReference type="Pfam" id="PF00226">
    <property type="entry name" value="DnaJ"/>
    <property type="match status" value="1"/>
</dbReference>
<dbReference type="EMBL" id="KQ257457">
    <property type="protein sequence ID" value="KNC99703.1"/>
    <property type="molecule type" value="Genomic_DNA"/>
</dbReference>
<evidence type="ECO:0000259" key="2">
    <source>
        <dbReference type="PROSITE" id="PS50076"/>
    </source>
</evidence>
<feature type="domain" description="J" evidence="2">
    <location>
        <begin position="430"/>
        <end position="500"/>
    </location>
</feature>
<dbReference type="STRING" id="645134.A0A0L0HFY7"/>
<name>A0A0L0HFY7_SPIPD</name>